<dbReference type="EMBL" id="MFIX01000191">
    <property type="protein sequence ID" value="OGG02210.1"/>
    <property type="molecule type" value="Genomic_DNA"/>
</dbReference>
<name>A0A1F5YPT0_9BACT</name>
<dbReference type="AlphaFoldDB" id="A0A1F5YPT0"/>
<dbReference type="Proteomes" id="UP000179129">
    <property type="component" value="Unassembled WGS sequence"/>
</dbReference>
<organism evidence="1 2">
    <name type="scientific">Candidatus Glassbacteria bacterium RIFCSPLOWO2_12_FULL_58_11</name>
    <dbReference type="NCBI Taxonomy" id="1817867"/>
    <lineage>
        <taxon>Bacteria</taxon>
        <taxon>Candidatus Glassiibacteriota</taxon>
    </lineage>
</organism>
<protein>
    <submittedName>
        <fullName evidence="1">GYD family protein</fullName>
    </submittedName>
</protein>
<reference evidence="1 2" key="1">
    <citation type="journal article" date="2016" name="Nat. Commun.">
        <title>Thousands of microbial genomes shed light on interconnected biogeochemical processes in an aquifer system.</title>
        <authorList>
            <person name="Anantharaman K."/>
            <person name="Brown C.T."/>
            <person name="Hug L.A."/>
            <person name="Sharon I."/>
            <person name="Castelle C.J."/>
            <person name="Probst A.J."/>
            <person name="Thomas B.C."/>
            <person name="Singh A."/>
            <person name="Wilkins M.J."/>
            <person name="Karaoz U."/>
            <person name="Brodie E.L."/>
            <person name="Williams K.H."/>
            <person name="Hubbard S.S."/>
            <person name="Banfield J.F."/>
        </authorList>
    </citation>
    <scope>NUCLEOTIDE SEQUENCE [LARGE SCALE GENOMIC DNA]</scope>
</reference>
<gene>
    <name evidence="1" type="ORF">A3F83_14740</name>
</gene>
<dbReference type="STRING" id="1817867.A3F83_14740"/>
<sequence>MLYVILMNFSEQGVRTVKDTVKRAKAFRAMAKKDFKSEVKDLFWTLGAYDVMALVEAPDEPTVTALALSLAAKGNVKTQTLRAIDEKEMSGILRKIK</sequence>
<comment type="caution">
    <text evidence="1">The sequence shown here is derived from an EMBL/GenBank/DDBJ whole genome shotgun (WGS) entry which is preliminary data.</text>
</comment>
<dbReference type="InterPro" id="IPR014845">
    <property type="entry name" value="GYD/TTHA1554"/>
</dbReference>
<accession>A0A1F5YPT0</accession>
<evidence type="ECO:0000313" key="2">
    <source>
        <dbReference type="Proteomes" id="UP000179129"/>
    </source>
</evidence>
<evidence type="ECO:0000313" key="1">
    <source>
        <dbReference type="EMBL" id="OGG02210.1"/>
    </source>
</evidence>
<proteinExistence type="predicted"/>
<dbReference type="Pfam" id="PF08734">
    <property type="entry name" value="GYD"/>
    <property type="match status" value="1"/>
</dbReference>